<evidence type="ECO:0008006" key="5">
    <source>
        <dbReference type="Google" id="ProtNLM"/>
    </source>
</evidence>
<evidence type="ECO:0000256" key="1">
    <source>
        <dbReference type="SAM" id="MobiDB-lite"/>
    </source>
</evidence>
<evidence type="ECO:0000313" key="3">
    <source>
        <dbReference type="EMBL" id="CAL7945046.1"/>
    </source>
</evidence>
<feature type="signal peptide" evidence="2">
    <location>
        <begin position="1"/>
        <end position="17"/>
    </location>
</feature>
<evidence type="ECO:0000256" key="2">
    <source>
        <dbReference type="SAM" id="SignalP"/>
    </source>
</evidence>
<evidence type="ECO:0000313" key="4">
    <source>
        <dbReference type="Proteomes" id="UP001642520"/>
    </source>
</evidence>
<reference evidence="3 4" key="1">
    <citation type="submission" date="2024-08" db="EMBL/GenBank/DDBJ databases">
        <authorList>
            <person name="Will J Nash"/>
            <person name="Angela Man"/>
            <person name="Seanna McTaggart"/>
            <person name="Kendall Baker"/>
            <person name="Tom Barker"/>
            <person name="Leah Catchpole"/>
            <person name="Alex Durrant"/>
            <person name="Karim Gharbi"/>
            <person name="Naomi Irish"/>
            <person name="Gemy Kaithakottil"/>
            <person name="Debby Ku"/>
            <person name="Aaliyah Providence"/>
            <person name="Felix Shaw"/>
            <person name="David Swarbreck"/>
            <person name="Chris Watkins"/>
            <person name="Ann M. McCartney"/>
            <person name="Giulio Formenti"/>
            <person name="Alice Mouton"/>
            <person name="Noel Vella"/>
            <person name="Bjorn M von Reumont"/>
            <person name="Adriana Vella"/>
            <person name="Wilfried Haerty"/>
        </authorList>
    </citation>
    <scope>NUCLEOTIDE SEQUENCE [LARGE SCALE GENOMIC DNA]</scope>
</reference>
<name>A0ABP1NZ25_XYLVO</name>
<gene>
    <name evidence="3" type="ORF">XYLVIOL_LOCUS6978</name>
</gene>
<proteinExistence type="predicted"/>
<feature type="chain" id="PRO_5046413868" description="Hymenoptaecin" evidence="2">
    <location>
        <begin position="18"/>
        <end position="144"/>
    </location>
</feature>
<accession>A0ABP1NZ25</accession>
<protein>
    <recommendedName>
        <fullName evidence="5">Hymenoptaecin</fullName>
    </recommendedName>
</protein>
<keyword evidence="2" id="KW-0732">Signal</keyword>
<organism evidence="3 4">
    <name type="scientific">Xylocopa violacea</name>
    <name type="common">Violet carpenter bee</name>
    <name type="synonym">Apis violacea</name>
    <dbReference type="NCBI Taxonomy" id="135666"/>
    <lineage>
        <taxon>Eukaryota</taxon>
        <taxon>Metazoa</taxon>
        <taxon>Ecdysozoa</taxon>
        <taxon>Arthropoda</taxon>
        <taxon>Hexapoda</taxon>
        <taxon>Insecta</taxon>
        <taxon>Pterygota</taxon>
        <taxon>Neoptera</taxon>
        <taxon>Endopterygota</taxon>
        <taxon>Hymenoptera</taxon>
        <taxon>Apocrita</taxon>
        <taxon>Aculeata</taxon>
        <taxon>Apoidea</taxon>
        <taxon>Anthophila</taxon>
        <taxon>Apidae</taxon>
        <taxon>Xylocopa</taxon>
        <taxon>Xylocopa</taxon>
    </lineage>
</organism>
<comment type="caution">
    <text evidence="3">The sequence shown here is derived from an EMBL/GenBank/DDBJ whole genome shotgun (WGS) entry which is preliminary data.</text>
</comment>
<sequence>MKFIVLALFCAIAFAAAQQEQPQIEEALRFRREANPQGSIRAEVQKPLGGPDRRPSIDVDVQRRVYENNGLTADAYGGLNIRPGMQAQPHAGIRFEKEYSNGRLGGFGAVQRGPGGRPDPIFGIRGDWRFRRSAEEVADEVEQQ</sequence>
<feature type="region of interest" description="Disordered" evidence="1">
    <location>
        <begin position="35"/>
        <end position="56"/>
    </location>
</feature>
<dbReference type="EMBL" id="CAXAJV020001293">
    <property type="protein sequence ID" value="CAL7945046.1"/>
    <property type="molecule type" value="Genomic_DNA"/>
</dbReference>
<dbReference type="Proteomes" id="UP001642520">
    <property type="component" value="Unassembled WGS sequence"/>
</dbReference>
<keyword evidence="4" id="KW-1185">Reference proteome</keyword>